<dbReference type="EMBL" id="LIYD01000005">
    <property type="protein sequence ID" value="KOS05519.1"/>
    <property type="molecule type" value="Genomic_DNA"/>
</dbReference>
<keyword evidence="3" id="KW-1185">Reference proteome</keyword>
<comment type="caution">
    <text evidence="2">The sequence shown here is derived from an EMBL/GenBank/DDBJ whole genome shotgun (WGS) entry which is preliminary data.</text>
</comment>
<dbReference type="PATRIC" id="fig|1202724.3.peg.1104"/>
<organism evidence="2 3">
    <name type="scientific">Flavobacterium akiainvivens</name>
    <dbReference type="NCBI Taxonomy" id="1202724"/>
    <lineage>
        <taxon>Bacteria</taxon>
        <taxon>Pseudomonadati</taxon>
        <taxon>Bacteroidota</taxon>
        <taxon>Flavobacteriia</taxon>
        <taxon>Flavobacteriales</taxon>
        <taxon>Flavobacteriaceae</taxon>
        <taxon>Flavobacterium</taxon>
    </lineage>
</organism>
<evidence type="ECO:0000313" key="2">
    <source>
        <dbReference type="EMBL" id="KOS05519.1"/>
    </source>
</evidence>
<sequence length="135" mass="15298">MLKKISLCLLLSLPLLGLAQKNCALFKNGTFKLTDPATKKVCIIIRKDNVQTEKMEDAEEVYDFNIVWIDDCTYTVTPTAATAARNKDTLKAGTITVTITKTKENSYIQRVTSANNPKFRRIDEVFVVEYEDENK</sequence>
<feature type="signal peptide" evidence="1">
    <location>
        <begin position="1"/>
        <end position="19"/>
    </location>
</feature>
<dbReference type="Proteomes" id="UP000037755">
    <property type="component" value="Unassembled WGS sequence"/>
</dbReference>
<keyword evidence="1" id="KW-0732">Signal</keyword>
<proteinExistence type="predicted"/>
<accession>A0A0M9VHF9</accession>
<dbReference type="OrthoDB" id="983030at2"/>
<feature type="chain" id="PRO_5005839107" evidence="1">
    <location>
        <begin position="20"/>
        <end position="135"/>
    </location>
</feature>
<gene>
    <name evidence="2" type="ORF">AM493_05340</name>
</gene>
<dbReference type="STRING" id="1202724.AM493_05340"/>
<evidence type="ECO:0000256" key="1">
    <source>
        <dbReference type="SAM" id="SignalP"/>
    </source>
</evidence>
<dbReference type="RefSeq" id="WP_054406717.1">
    <property type="nucleotide sequence ID" value="NZ_FOYA01000003.1"/>
</dbReference>
<name>A0A0M9VHF9_9FLAO</name>
<reference evidence="2 3" key="1">
    <citation type="submission" date="2015-08" db="EMBL/GenBank/DDBJ databases">
        <title>Whole genome sequence of Flavobacterium akiainvivens IK-1T, from decaying Wikstroemia oahuensis, an endemic Hawaiian shrub.</title>
        <authorList>
            <person name="Wan X."/>
            <person name="Hou S."/>
            <person name="Saito J."/>
            <person name="Donachie S."/>
        </authorList>
    </citation>
    <scope>NUCLEOTIDE SEQUENCE [LARGE SCALE GENOMIC DNA]</scope>
    <source>
        <strain evidence="2 3">IK-1</strain>
    </source>
</reference>
<dbReference type="AlphaFoldDB" id="A0A0M9VHF9"/>
<evidence type="ECO:0000313" key="3">
    <source>
        <dbReference type="Proteomes" id="UP000037755"/>
    </source>
</evidence>
<protein>
    <submittedName>
        <fullName evidence="2">Uncharacterized protein</fullName>
    </submittedName>
</protein>